<feature type="transmembrane region" description="Helical" evidence="13">
    <location>
        <begin position="318"/>
        <end position="339"/>
    </location>
</feature>
<dbReference type="InterPro" id="IPR002528">
    <property type="entry name" value="MATE_fam"/>
</dbReference>
<evidence type="ECO:0000256" key="2">
    <source>
        <dbReference type="ARBA" id="ARBA00004651"/>
    </source>
</evidence>
<evidence type="ECO:0000313" key="14">
    <source>
        <dbReference type="EMBL" id="SUB57897.1"/>
    </source>
</evidence>
<keyword evidence="9 13" id="KW-1133">Transmembrane helix</keyword>
<evidence type="ECO:0000256" key="4">
    <source>
        <dbReference type="ARBA" id="ARBA00020268"/>
    </source>
</evidence>
<evidence type="ECO:0000256" key="1">
    <source>
        <dbReference type="ARBA" id="ARBA00003408"/>
    </source>
</evidence>
<dbReference type="OrthoDB" id="9811110at2"/>
<evidence type="ECO:0000256" key="11">
    <source>
        <dbReference type="ARBA" id="ARBA00023136"/>
    </source>
</evidence>
<keyword evidence="7" id="KW-1003">Cell membrane</keyword>
<accession>A0A379C8G9</accession>
<dbReference type="STRING" id="1122949.GCA_000378725_00001"/>
<evidence type="ECO:0000256" key="6">
    <source>
        <dbReference type="ARBA" id="ARBA00022449"/>
    </source>
</evidence>
<feature type="transmembrane region" description="Helical" evidence="13">
    <location>
        <begin position="173"/>
        <end position="194"/>
    </location>
</feature>
<comment type="similarity">
    <text evidence="3">Belongs to the multi antimicrobial extrusion (MATE) (TC 2.A.66.1) family.</text>
</comment>
<dbReference type="PIRSF" id="PIRSF006603">
    <property type="entry name" value="DinF"/>
    <property type="match status" value="1"/>
</dbReference>
<evidence type="ECO:0000256" key="5">
    <source>
        <dbReference type="ARBA" id="ARBA00022448"/>
    </source>
</evidence>
<comment type="subcellular location">
    <subcellularLocation>
        <location evidence="2">Cell membrane</location>
        <topology evidence="2">Multi-pass membrane protein</topology>
    </subcellularLocation>
</comment>
<dbReference type="GO" id="GO:0042910">
    <property type="term" value="F:xenobiotic transmembrane transporter activity"/>
    <property type="evidence" value="ECO:0007669"/>
    <property type="project" value="InterPro"/>
</dbReference>
<protein>
    <recommendedName>
        <fullName evidence="4">Probable multidrug resistance protein NorM</fullName>
    </recommendedName>
    <alternativeName>
        <fullName evidence="12">Multidrug-efflux transporter</fullName>
    </alternativeName>
</protein>
<dbReference type="InterPro" id="IPR050222">
    <property type="entry name" value="MATE_MdtK"/>
</dbReference>
<keyword evidence="10" id="KW-0406">Ion transport</keyword>
<dbReference type="GO" id="GO:0006811">
    <property type="term" value="P:monoatomic ion transport"/>
    <property type="evidence" value="ECO:0007669"/>
    <property type="project" value="UniProtKB-KW"/>
</dbReference>
<evidence type="ECO:0000256" key="12">
    <source>
        <dbReference type="ARBA" id="ARBA00031636"/>
    </source>
</evidence>
<feature type="transmembrane region" description="Helical" evidence="13">
    <location>
        <begin position="419"/>
        <end position="437"/>
    </location>
</feature>
<gene>
    <name evidence="14" type="primary">mepA_5</name>
    <name evidence="14" type="ORF">NCTC13149_01758</name>
</gene>
<reference evidence="14 15" key="1">
    <citation type="submission" date="2018-06" db="EMBL/GenBank/DDBJ databases">
        <authorList>
            <consortium name="Pathogen Informatics"/>
            <person name="Doyle S."/>
        </authorList>
    </citation>
    <scope>NUCLEOTIDE SEQUENCE [LARGE SCALE GENOMIC DNA]</scope>
    <source>
        <strain evidence="14 15">NCTC13149</strain>
    </source>
</reference>
<dbReference type="InterPro" id="IPR048279">
    <property type="entry name" value="MdtK-like"/>
</dbReference>
<evidence type="ECO:0000256" key="13">
    <source>
        <dbReference type="SAM" id="Phobius"/>
    </source>
</evidence>
<dbReference type="EMBL" id="UGSZ01000001">
    <property type="protein sequence ID" value="SUB57897.1"/>
    <property type="molecule type" value="Genomic_DNA"/>
</dbReference>
<evidence type="ECO:0000313" key="15">
    <source>
        <dbReference type="Proteomes" id="UP000255517"/>
    </source>
</evidence>
<feature type="transmembrane region" description="Helical" evidence="13">
    <location>
        <begin position="200"/>
        <end position="220"/>
    </location>
</feature>
<feature type="transmembrane region" description="Helical" evidence="13">
    <location>
        <begin position="133"/>
        <end position="152"/>
    </location>
</feature>
<keyword evidence="6" id="KW-0050">Antiport</keyword>
<feature type="transmembrane region" description="Helical" evidence="13">
    <location>
        <begin position="58"/>
        <end position="79"/>
    </location>
</feature>
<feature type="transmembrane region" description="Helical" evidence="13">
    <location>
        <begin position="283"/>
        <end position="306"/>
    </location>
</feature>
<feature type="transmembrane region" description="Helical" evidence="13">
    <location>
        <begin position="359"/>
        <end position="381"/>
    </location>
</feature>
<dbReference type="AlphaFoldDB" id="A0A379C8G9"/>
<keyword evidence="11 13" id="KW-0472">Membrane</keyword>
<comment type="function">
    <text evidence="1">Multidrug efflux pump.</text>
</comment>
<feature type="transmembrane region" description="Helical" evidence="13">
    <location>
        <begin position="99"/>
        <end position="121"/>
    </location>
</feature>
<organism evidence="14 15">
    <name type="scientific">Peptoniphilus lacrimalis</name>
    <dbReference type="NCBI Taxonomy" id="33031"/>
    <lineage>
        <taxon>Bacteria</taxon>
        <taxon>Bacillati</taxon>
        <taxon>Bacillota</taxon>
        <taxon>Tissierellia</taxon>
        <taxon>Tissierellales</taxon>
        <taxon>Peptoniphilaceae</taxon>
        <taxon>Peptoniphilus</taxon>
    </lineage>
</organism>
<dbReference type="PANTHER" id="PTHR43298">
    <property type="entry name" value="MULTIDRUG RESISTANCE PROTEIN NORM-RELATED"/>
    <property type="match status" value="1"/>
</dbReference>
<evidence type="ECO:0000256" key="9">
    <source>
        <dbReference type="ARBA" id="ARBA00022989"/>
    </source>
</evidence>
<evidence type="ECO:0000256" key="8">
    <source>
        <dbReference type="ARBA" id="ARBA00022692"/>
    </source>
</evidence>
<dbReference type="RefSeq" id="WP_019034099.1">
    <property type="nucleotide sequence ID" value="NZ_JASOSY010000002.1"/>
</dbReference>
<evidence type="ECO:0000256" key="7">
    <source>
        <dbReference type="ARBA" id="ARBA00022475"/>
    </source>
</evidence>
<keyword evidence="5" id="KW-0813">Transport</keyword>
<dbReference type="Proteomes" id="UP000255517">
    <property type="component" value="Unassembled WGS sequence"/>
</dbReference>
<evidence type="ECO:0000256" key="10">
    <source>
        <dbReference type="ARBA" id="ARBA00023065"/>
    </source>
</evidence>
<proteinExistence type="inferred from homology"/>
<name>A0A379C8G9_9FIRM</name>
<evidence type="ECO:0000256" key="3">
    <source>
        <dbReference type="ARBA" id="ARBA00010199"/>
    </source>
</evidence>
<dbReference type="Pfam" id="PF01554">
    <property type="entry name" value="MatE"/>
    <property type="match status" value="2"/>
</dbReference>
<dbReference type="PANTHER" id="PTHR43298:SF2">
    <property type="entry name" value="FMN_FAD EXPORTER YEEO-RELATED"/>
    <property type="match status" value="1"/>
</dbReference>
<feature type="transmembrane region" description="Helical" evidence="13">
    <location>
        <begin position="388"/>
        <end position="407"/>
    </location>
</feature>
<dbReference type="NCBIfam" id="TIGR00797">
    <property type="entry name" value="matE"/>
    <property type="match status" value="1"/>
</dbReference>
<feature type="transmembrane region" description="Helical" evidence="13">
    <location>
        <begin position="17"/>
        <end position="38"/>
    </location>
</feature>
<sequence length="452" mass="50278">MEKIKENKLGIDPIGKLLFTVSFPIIISMLIQALYNMVDSYYIGKISEEAFTAVSIAFPLQNIMVGIAVGTGVGTNSLLSRSLGEKNFDKANLSAENGIFLSILYGIILLILSFVLPRYYYISQNVSQEIVNYGVEYLSTIMAFSMGVFIQINCERLLQSTGRSMLTMFTQGIGALINIIFDPIFIFGYFGFPAMGVKGAAIATVVGQIIGALFGIYFNFKLNKDIQIKKIRPRLQIIKKIYEVGLPSIVMISVTSTTIYFLNKILSIYSTSAIAALGAYYKIQSFIFLPIFGLTNGMVPIIAYNYGAENKKRIIKTIKLTMIVGTIMMILGTAILWIFPEELLDIFSASDAMKEVGITMLRIIALCFIFAGISIMGGSVFQALGNGILTLIDAVIRNIIIILPYTYIVSRIAPIEYVWWSYLLSETSSIIFVSYFMKNFAMKRIDLIKESI</sequence>
<dbReference type="GO" id="GO:0015297">
    <property type="term" value="F:antiporter activity"/>
    <property type="evidence" value="ECO:0007669"/>
    <property type="project" value="UniProtKB-KW"/>
</dbReference>
<dbReference type="GO" id="GO:0005886">
    <property type="term" value="C:plasma membrane"/>
    <property type="evidence" value="ECO:0007669"/>
    <property type="project" value="UniProtKB-SubCell"/>
</dbReference>
<keyword evidence="8 13" id="KW-0812">Transmembrane</keyword>